<dbReference type="PROSITE" id="PS51186">
    <property type="entry name" value="GNAT"/>
    <property type="match status" value="1"/>
</dbReference>
<evidence type="ECO:0000259" key="1">
    <source>
        <dbReference type="PROSITE" id="PS51186"/>
    </source>
</evidence>
<dbReference type="eggNOG" id="COG0454">
    <property type="taxonomic scope" value="Bacteria"/>
</dbReference>
<dbReference type="RefSeq" id="WP_174514566.1">
    <property type="nucleotide sequence ID" value="NZ_BBPN01000041.1"/>
</dbReference>
<evidence type="ECO:0000313" key="2">
    <source>
        <dbReference type="EMBL" id="SEL74749.1"/>
    </source>
</evidence>
<feature type="domain" description="N-acetyltransferase" evidence="1">
    <location>
        <begin position="43"/>
        <end position="196"/>
    </location>
</feature>
<protein>
    <recommendedName>
        <fullName evidence="1">N-acetyltransferase domain-containing protein</fullName>
    </recommendedName>
</protein>
<reference evidence="3" key="1">
    <citation type="submission" date="2016-10" db="EMBL/GenBank/DDBJ databases">
        <authorList>
            <person name="Varghese N."/>
        </authorList>
    </citation>
    <scope>NUCLEOTIDE SEQUENCE [LARGE SCALE GENOMIC DNA]</scope>
    <source>
        <strain evidence="3">DSM 45096 / BCRC 16803 / CGMCC 4.1857 / CIP 109030 / JCM 12277 / KCTC 19219 / NBRC 100920 / 33214</strain>
    </source>
</reference>
<accession>A0A1H7SQS4</accession>
<dbReference type="Gene3D" id="3.40.630.30">
    <property type="match status" value="1"/>
</dbReference>
<dbReference type="GO" id="GO:0016747">
    <property type="term" value="F:acyltransferase activity, transferring groups other than amino-acyl groups"/>
    <property type="evidence" value="ECO:0007669"/>
    <property type="project" value="InterPro"/>
</dbReference>
<dbReference type="AlphaFoldDB" id="A0A1H7SQS4"/>
<keyword evidence="3" id="KW-1185">Reference proteome</keyword>
<organism evidence="2 3">
    <name type="scientific">Streptacidiphilus jiangxiensis</name>
    <dbReference type="NCBI Taxonomy" id="235985"/>
    <lineage>
        <taxon>Bacteria</taxon>
        <taxon>Bacillati</taxon>
        <taxon>Actinomycetota</taxon>
        <taxon>Actinomycetes</taxon>
        <taxon>Kitasatosporales</taxon>
        <taxon>Streptomycetaceae</taxon>
        <taxon>Streptacidiphilus</taxon>
    </lineage>
</organism>
<dbReference type="InterPro" id="IPR016181">
    <property type="entry name" value="Acyl_CoA_acyltransferase"/>
</dbReference>
<dbReference type="Proteomes" id="UP000183015">
    <property type="component" value="Unassembled WGS sequence"/>
</dbReference>
<sequence length="196" mass="20992">MSPVTAVTIWHLEQPSASVLPGEPVPAPAGLDLAVVRAEAIGPEFARFLYTAVGGVWNWTDRLGWSHADWEKWLAVEGTETWVAWVGGSPAGYVQLAPHDEGVVEVVYFGLLPAFIGRGLGGHLLDLGLRRAWDLAERHPALPATRKVIVETCSLDGPAALRNYHARGFALARTETVDKLVGEAPGPWPGSGFSLG</sequence>
<dbReference type="SUPFAM" id="SSF55729">
    <property type="entry name" value="Acyl-CoA N-acyltransferases (Nat)"/>
    <property type="match status" value="1"/>
</dbReference>
<name>A0A1H7SQS4_STRJI</name>
<gene>
    <name evidence="2" type="ORF">SAMN05414137_112156</name>
</gene>
<proteinExistence type="predicted"/>
<evidence type="ECO:0000313" key="3">
    <source>
        <dbReference type="Proteomes" id="UP000183015"/>
    </source>
</evidence>
<dbReference type="Pfam" id="PF00583">
    <property type="entry name" value="Acetyltransf_1"/>
    <property type="match status" value="1"/>
</dbReference>
<dbReference type="STRING" id="235985.SAMN05414137_112156"/>
<dbReference type="InterPro" id="IPR000182">
    <property type="entry name" value="GNAT_dom"/>
</dbReference>
<dbReference type="EMBL" id="FOAZ01000012">
    <property type="protein sequence ID" value="SEL74749.1"/>
    <property type="molecule type" value="Genomic_DNA"/>
</dbReference>